<accession>A0A8H6SQK7</accession>
<evidence type="ECO:0000313" key="2">
    <source>
        <dbReference type="Proteomes" id="UP000636479"/>
    </source>
</evidence>
<organism evidence="1 2">
    <name type="scientific">Mycena indigotica</name>
    <dbReference type="NCBI Taxonomy" id="2126181"/>
    <lineage>
        <taxon>Eukaryota</taxon>
        <taxon>Fungi</taxon>
        <taxon>Dikarya</taxon>
        <taxon>Basidiomycota</taxon>
        <taxon>Agaricomycotina</taxon>
        <taxon>Agaricomycetes</taxon>
        <taxon>Agaricomycetidae</taxon>
        <taxon>Agaricales</taxon>
        <taxon>Marasmiineae</taxon>
        <taxon>Mycenaceae</taxon>
        <taxon>Mycena</taxon>
    </lineage>
</organism>
<comment type="caution">
    <text evidence="1">The sequence shown here is derived from an EMBL/GenBank/DDBJ whole genome shotgun (WGS) entry which is preliminary data.</text>
</comment>
<proteinExistence type="predicted"/>
<dbReference type="RefSeq" id="XP_037221192.1">
    <property type="nucleotide sequence ID" value="XM_037363271.1"/>
</dbReference>
<dbReference type="Proteomes" id="UP000636479">
    <property type="component" value="Unassembled WGS sequence"/>
</dbReference>
<protein>
    <submittedName>
        <fullName evidence="1">Uncharacterized protein</fullName>
    </submittedName>
</protein>
<gene>
    <name evidence="1" type="ORF">MIND_00654300</name>
</gene>
<dbReference type="EMBL" id="JACAZF010000005">
    <property type="protein sequence ID" value="KAF7304220.1"/>
    <property type="molecule type" value="Genomic_DNA"/>
</dbReference>
<dbReference type="GeneID" id="59345787"/>
<name>A0A8H6SQK7_9AGAR</name>
<sequence>MRRKGRSRLACSLEFRANHGHATISLSAAMDWAMSRPGTQSNGIFTVFQPCSPSPKNSAISATYTIANVKYGGGFRSHRLCLGSSPATARSPSTFDILSMTILPPSALIHIFLQFHPPCHFPDDNSFENAGRGPDPSATNPAYPLVVISGSYCRHVLTLRGKKDTFVRAQSW</sequence>
<dbReference type="AlphaFoldDB" id="A0A8H6SQK7"/>
<reference evidence="1" key="1">
    <citation type="submission" date="2020-05" db="EMBL/GenBank/DDBJ databases">
        <title>Mycena genomes resolve the evolution of fungal bioluminescence.</title>
        <authorList>
            <person name="Tsai I.J."/>
        </authorList>
    </citation>
    <scope>NUCLEOTIDE SEQUENCE</scope>
    <source>
        <strain evidence="1">171206Taipei</strain>
    </source>
</reference>
<keyword evidence="2" id="KW-1185">Reference proteome</keyword>
<evidence type="ECO:0000313" key="1">
    <source>
        <dbReference type="EMBL" id="KAF7304220.1"/>
    </source>
</evidence>